<dbReference type="NCBIfam" id="TIGR04183">
    <property type="entry name" value="Por_Secre_tail"/>
    <property type="match status" value="1"/>
</dbReference>
<evidence type="ECO:0000313" key="3">
    <source>
        <dbReference type="Proteomes" id="UP000298616"/>
    </source>
</evidence>
<name>A0A4D7JQ74_9BACT</name>
<organism evidence="2 3">
    <name type="scientific">Mangrovivirga cuniculi</name>
    <dbReference type="NCBI Taxonomy" id="2715131"/>
    <lineage>
        <taxon>Bacteria</taxon>
        <taxon>Pseudomonadati</taxon>
        <taxon>Bacteroidota</taxon>
        <taxon>Cytophagia</taxon>
        <taxon>Cytophagales</taxon>
        <taxon>Mangrovivirgaceae</taxon>
        <taxon>Mangrovivirga</taxon>
    </lineage>
</organism>
<feature type="domain" description="Secretion system C-terminal sorting" evidence="1">
    <location>
        <begin position="51"/>
        <end position="125"/>
    </location>
</feature>
<dbReference type="Pfam" id="PF18962">
    <property type="entry name" value="Por_Secre_tail"/>
    <property type="match status" value="1"/>
</dbReference>
<sequence>MDLTNYTGESNLRLAFQGINNGSNNLYFDNVELFLGNNPDPLFLNEPDVRVYPNPSVEYTNISFYLDETQDLNIRLINSRGQVLEENRIENVLNQNYRQSLRNLSSGIYFIQIQGETFTTTKRIIRQ</sequence>
<gene>
    <name evidence="2" type="ORF">DCC35_09410</name>
</gene>
<dbReference type="EMBL" id="CP028923">
    <property type="protein sequence ID" value="QCK14942.1"/>
    <property type="molecule type" value="Genomic_DNA"/>
</dbReference>
<evidence type="ECO:0000259" key="1">
    <source>
        <dbReference type="Pfam" id="PF18962"/>
    </source>
</evidence>
<evidence type="ECO:0000313" key="2">
    <source>
        <dbReference type="EMBL" id="QCK14942.1"/>
    </source>
</evidence>
<proteinExistence type="predicted"/>
<protein>
    <recommendedName>
        <fullName evidence="1">Secretion system C-terminal sorting domain-containing protein</fullName>
    </recommendedName>
</protein>
<dbReference type="AlphaFoldDB" id="A0A4D7JQ74"/>
<dbReference type="KEGG" id="fpf:DCC35_09410"/>
<dbReference type="OrthoDB" id="818293at2"/>
<keyword evidence="3" id="KW-1185">Reference proteome</keyword>
<dbReference type="InterPro" id="IPR026444">
    <property type="entry name" value="Secre_tail"/>
</dbReference>
<accession>A0A4D7JQ74</accession>
<dbReference type="Proteomes" id="UP000298616">
    <property type="component" value="Chromosome"/>
</dbReference>
<reference evidence="2 3" key="1">
    <citation type="submission" date="2018-04" db="EMBL/GenBank/DDBJ databases">
        <title>Complete genome uncultured novel isolate.</title>
        <authorList>
            <person name="Merlino G."/>
        </authorList>
    </citation>
    <scope>NUCLEOTIDE SEQUENCE [LARGE SCALE GENOMIC DNA]</scope>
    <source>
        <strain evidence="3">R1DC9</strain>
    </source>
</reference>